<keyword evidence="1" id="KW-0809">Transit peptide</keyword>
<evidence type="ECO:0000259" key="3">
    <source>
        <dbReference type="PROSITE" id="PS50969"/>
    </source>
</evidence>
<comment type="subunit">
    <text evidence="1">Component of the TIM23 complex.</text>
</comment>
<comment type="caution">
    <text evidence="4">The sequence shown here is derived from an EMBL/GenBank/DDBJ whole genome shotgun (WGS) entry which is preliminary data.</text>
</comment>
<keyword evidence="4" id="KW-0378">Hydrolase</keyword>
<proteinExistence type="inferred from homology"/>
<organism evidence="4 5">
    <name type="scientific">Dimargaris verticillata</name>
    <dbReference type="NCBI Taxonomy" id="2761393"/>
    <lineage>
        <taxon>Eukaryota</taxon>
        <taxon>Fungi</taxon>
        <taxon>Fungi incertae sedis</taxon>
        <taxon>Zoopagomycota</taxon>
        <taxon>Kickxellomycotina</taxon>
        <taxon>Dimargaritomycetes</taxon>
        <taxon>Dimargaritales</taxon>
        <taxon>Dimargaritaceae</taxon>
        <taxon>Dimargaris</taxon>
    </lineage>
</organism>
<dbReference type="PANTHER" id="PTHR12210">
    <property type="entry name" value="DULLARD PROTEIN PHOSPHATASE"/>
    <property type="match status" value="1"/>
</dbReference>
<dbReference type="Pfam" id="PF03031">
    <property type="entry name" value="NIF"/>
    <property type="match status" value="1"/>
</dbReference>
<dbReference type="GO" id="GO:0016787">
    <property type="term" value="F:hydrolase activity"/>
    <property type="evidence" value="ECO:0007669"/>
    <property type="project" value="UniProtKB-KW"/>
</dbReference>
<name>A0A9W8E838_9FUNG</name>
<sequence>MLKLRTNHPPASQSPRLQPDHPPPTRPVPLRPIHRASRDSESDESLLQRTTRRLWPSGPSALPSTRRKSTFLRQKTLVLDLDETLIHASLIAKSRSYQHIVEVNVQDLSCLYYVYKRPHLDYFLKKYADPVIDALDPSGTMIKARYFRESCIEQDGNFLKDLTLVDPDLSHVCLVDNSPASYSLNQAWYNNNARDEALLDLLPFLDALRFTQDVRSILGFRLFA</sequence>
<evidence type="ECO:0000313" key="4">
    <source>
        <dbReference type="EMBL" id="KAJ1977447.1"/>
    </source>
</evidence>
<reference evidence="4" key="1">
    <citation type="submission" date="2022-07" db="EMBL/GenBank/DDBJ databases">
        <title>Phylogenomic reconstructions and comparative analyses of Kickxellomycotina fungi.</title>
        <authorList>
            <person name="Reynolds N.K."/>
            <person name="Stajich J.E."/>
            <person name="Barry K."/>
            <person name="Grigoriev I.V."/>
            <person name="Crous P."/>
            <person name="Smith M.E."/>
        </authorList>
    </citation>
    <scope>NUCLEOTIDE SEQUENCE</scope>
    <source>
        <strain evidence="4">RSA 567</strain>
    </source>
</reference>
<evidence type="ECO:0000313" key="5">
    <source>
        <dbReference type="Proteomes" id="UP001151582"/>
    </source>
</evidence>
<keyword evidence="1" id="KW-0811">Translocation</keyword>
<dbReference type="InterPro" id="IPR023214">
    <property type="entry name" value="HAD_sf"/>
</dbReference>
<dbReference type="InterPro" id="IPR050365">
    <property type="entry name" value="TIM50"/>
</dbReference>
<dbReference type="CDD" id="cd07521">
    <property type="entry name" value="HAD_FCP1-like"/>
    <property type="match status" value="1"/>
</dbReference>
<feature type="domain" description="FCP1 homology" evidence="3">
    <location>
        <begin position="70"/>
        <end position="208"/>
    </location>
</feature>
<accession>A0A9W8E838</accession>
<evidence type="ECO:0000256" key="1">
    <source>
        <dbReference type="RuleBase" id="RU365079"/>
    </source>
</evidence>
<gene>
    <name evidence="4" type="primary">NEM1</name>
    <name evidence="4" type="ORF">H4R34_003576</name>
</gene>
<protein>
    <recommendedName>
        <fullName evidence="1">Mitochondrial import inner membrane translocase subunit TIM50</fullName>
    </recommendedName>
</protein>
<dbReference type="InterPro" id="IPR036412">
    <property type="entry name" value="HAD-like_sf"/>
</dbReference>
<keyword evidence="1" id="KW-0813">Transport</keyword>
<evidence type="ECO:0000256" key="2">
    <source>
        <dbReference type="SAM" id="MobiDB-lite"/>
    </source>
</evidence>
<keyword evidence="1" id="KW-0653">Protein transport</keyword>
<dbReference type="Gene3D" id="3.40.50.1000">
    <property type="entry name" value="HAD superfamily/HAD-like"/>
    <property type="match status" value="2"/>
</dbReference>
<comment type="similarity">
    <text evidence="1">Belongs to the TIM50 family.</text>
</comment>
<keyword evidence="5" id="KW-1185">Reference proteome</keyword>
<dbReference type="Proteomes" id="UP001151582">
    <property type="component" value="Unassembled WGS sequence"/>
</dbReference>
<feature type="region of interest" description="Disordered" evidence="2">
    <location>
        <begin position="1"/>
        <end position="67"/>
    </location>
</feature>
<dbReference type="AlphaFoldDB" id="A0A9W8E838"/>
<dbReference type="SMART" id="SM00577">
    <property type="entry name" value="CPDc"/>
    <property type="match status" value="1"/>
</dbReference>
<dbReference type="SUPFAM" id="SSF56784">
    <property type="entry name" value="HAD-like"/>
    <property type="match status" value="1"/>
</dbReference>
<dbReference type="OrthoDB" id="277011at2759"/>
<keyword evidence="1" id="KW-0496">Mitochondrion</keyword>
<feature type="compositionally biased region" description="Pro residues" evidence="2">
    <location>
        <begin position="20"/>
        <end position="30"/>
    </location>
</feature>
<comment type="function">
    <text evidence="1">Essential component of the TIM23 complex, a complex that mediates the translocation of transit peptide-containing proteins across the mitochondrial inner membrane.</text>
</comment>
<dbReference type="GO" id="GO:0015031">
    <property type="term" value="P:protein transport"/>
    <property type="evidence" value="ECO:0007669"/>
    <property type="project" value="UniProtKB-KW"/>
</dbReference>
<dbReference type="PROSITE" id="PS50969">
    <property type="entry name" value="FCP1"/>
    <property type="match status" value="1"/>
</dbReference>
<comment type="subcellular location">
    <subcellularLocation>
        <location evidence="1">Mitochondrion inner membrane</location>
        <topology evidence="1">Single-pass membrane protein</topology>
    </subcellularLocation>
</comment>
<dbReference type="InterPro" id="IPR004274">
    <property type="entry name" value="FCP1_dom"/>
</dbReference>
<dbReference type="EMBL" id="JANBQB010000347">
    <property type="protein sequence ID" value="KAJ1977447.1"/>
    <property type="molecule type" value="Genomic_DNA"/>
</dbReference>
<dbReference type="GO" id="GO:0005744">
    <property type="term" value="C:TIM23 mitochondrial import inner membrane translocase complex"/>
    <property type="evidence" value="ECO:0007669"/>
    <property type="project" value="UniProtKB-UniRule"/>
</dbReference>